<evidence type="ECO:0000313" key="9">
    <source>
        <dbReference type="Proteomes" id="UP000019681"/>
    </source>
</evidence>
<dbReference type="NCBIfam" id="TIGR00188">
    <property type="entry name" value="rnpA"/>
    <property type="match status" value="1"/>
</dbReference>
<dbReference type="Proteomes" id="UP000019681">
    <property type="component" value="Unassembled WGS sequence"/>
</dbReference>
<dbReference type="SUPFAM" id="SSF54211">
    <property type="entry name" value="Ribosomal protein S5 domain 2-like"/>
    <property type="match status" value="1"/>
</dbReference>
<organism evidence="8 9">
    <name type="scientific">Fervidicella metallireducens AeB</name>
    <dbReference type="NCBI Taxonomy" id="1403537"/>
    <lineage>
        <taxon>Bacteria</taxon>
        <taxon>Bacillati</taxon>
        <taxon>Bacillota</taxon>
        <taxon>Clostridia</taxon>
        <taxon>Eubacteriales</taxon>
        <taxon>Clostridiaceae</taxon>
        <taxon>Fervidicella</taxon>
    </lineage>
</organism>
<reference evidence="8 9" key="1">
    <citation type="journal article" date="2014" name="Genome Announc.">
        <title>Draft Genome Sequence of Fervidicella metallireducens Strain AeBT, an Iron-Reducing Thermoanaerobe from the Great Artesian Basin.</title>
        <authorList>
            <person name="Patel B.K."/>
        </authorList>
    </citation>
    <scope>NUCLEOTIDE SEQUENCE [LARGE SCALE GENOMIC DNA]</scope>
    <source>
        <strain evidence="8 9">AeB</strain>
    </source>
</reference>
<evidence type="ECO:0000256" key="3">
    <source>
        <dbReference type="ARBA" id="ARBA00022759"/>
    </source>
</evidence>
<comment type="caution">
    <text evidence="8">The sequence shown here is derived from an EMBL/GenBank/DDBJ whole genome shotgun (WGS) entry which is preliminary data.</text>
</comment>
<accession>A0A017RVM7</accession>
<dbReference type="GO" id="GO:0001682">
    <property type="term" value="P:tRNA 5'-leader removal"/>
    <property type="evidence" value="ECO:0007669"/>
    <property type="project" value="UniProtKB-UniRule"/>
</dbReference>
<proteinExistence type="inferred from homology"/>
<dbReference type="GO" id="GO:0004526">
    <property type="term" value="F:ribonuclease P activity"/>
    <property type="evidence" value="ECO:0007669"/>
    <property type="project" value="UniProtKB-UniRule"/>
</dbReference>
<dbReference type="GO" id="GO:0042781">
    <property type="term" value="F:3'-tRNA processing endoribonuclease activity"/>
    <property type="evidence" value="ECO:0007669"/>
    <property type="project" value="TreeGrafter"/>
</dbReference>
<protein>
    <recommendedName>
        <fullName evidence="6 7">Ribonuclease P protein component</fullName>
        <shortName evidence="6">RNase P protein</shortName>
        <shortName evidence="6">RNaseP protein</shortName>
        <ecNumber evidence="6 7">3.1.26.5</ecNumber>
    </recommendedName>
    <alternativeName>
        <fullName evidence="6">Protein C5</fullName>
    </alternativeName>
</protein>
<keyword evidence="9" id="KW-1185">Reference proteome</keyword>
<dbReference type="EC" id="3.1.26.5" evidence="6 7"/>
<dbReference type="InterPro" id="IPR014721">
    <property type="entry name" value="Ribsml_uS5_D2-typ_fold_subgr"/>
</dbReference>
<dbReference type="PANTHER" id="PTHR33992">
    <property type="entry name" value="RIBONUCLEASE P PROTEIN COMPONENT"/>
    <property type="match status" value="1"/>
</dbReference>
<evidence type="ECO:0000256" key="1">
    <source>
        <dbReference type="ARBA" id="ARBA00022694"/>
    </source>
</evidence>
<gene>
    <name evidence="6" type="primary">rnpA</name>
    <name evidence="8" type="ORF">Q428_06685</name>
</gene>
<dbReference type="RefSeq" id="WP_035379278.1">
    <property type="nucleotide sequence ID" value="NZ_AZQP01000016.1"/>
</dbReference>
<keyword evidence="4 6" id="KW-0378">Hydrolase</keyword>
<dbReference type="InterPro" id="IPR000100">
    <property type="entry name" value="RNase_P"/>
</dbReference>
<comment type="function">
    <text evidence="6">RNaseP catalyzes the removal of the 5'-leader sequence from pre-tRNA to produce the mature 5'-terminus. It can also cleave other RNA substrates such as 4.5S RNA. The protein component plays an auxiliary but essential role in vivo by binding to the 5'-leader sequence and broadening the substrate specificity of the ribozyme.</text>
</comment>
<evidence type="ECO:0000256" key="4">
    <source>
        <dbReference type="ARBA" id="ARBA00022801"/>
    </source>
</evidence>
<dbReference type="GO" id="GO:0030677">
    <property type="term" value="C:ribonuclease P complex"/>
    <property type="evidence" value="ECO:0007669"/>
    <property type="project" value="TreeGrafter"/>
</dbReference>
<sequence>MKSDEKIKKNSQFRYIYNRGKSISDSLLVLYIFKNNKNINRIGISVSKKVGNSVTRNRVKRLIRESYRTNKEKYRRGYDLIFVARARCSKSNYHEILKSQINLMKKGGLLKEGE</sequence>
<name>A0A017RVM7_9CLOT</name>
<evidence type="ECO:0000256" key="5">
    <source>
        <dbReference type="ARBA" id="ARBA00022884"/>
    </source>
</evidence>
<evidence type="ECO:0000256" key="6">
    <source>
        <dbReference type="HAMAP-Rule" id="MF_00227"/>
    </source>
</evidence>
<dbReference type="PANTHER" id="PTHR33992:SF1">
    <property type="entry name" value="RIBONUCLEASE P PROTEIN COMPONENT"/>
    <property type="match status" value="1"/>
</dbReference>
<keyword evidence="5 6" id="KW-0694">RNA-binding</keyword>
<comment type="subunit">
    <text evidence="6">Consists of a catalytic RNA component (M1 or rnpB) and a protein subunit.</text>
</comment>
<dbReference type="EMBL" id="AZQP01000016">
    <property type="protein sequence ID" value="EYE88641.1"/>
    <property type="molecule type" value="Genomic_DNA"/>
</dbReference>
<dbReference type="AlphaFoldDB" id="A0A017RVM7"/>
<evidence type="ECO:0000313" key="8">
    <source>
        <dbReference type="EMBL" id="EYE88641.1"/>
    </source>
</evidence>
<keyword evidence="3 6" id="KW-0255">Endonuclease</keyword>
<evidence type="ECO:0000256" key="2">
    <source>
        <dbReference type="ARBA" id="ARBA00022722"/>
    </source>
</evidence>
<keyword evidence="1 6" id="KW-0819">tRNA processing</keyword>
<dbReference type="SMR" id="A0A017RVM7"/>
<dbReference type="Gene3D" id="3.30.230.10">
    <property type="match status" value="1"/>
</dbReference>
<comment type="catalytic activity">
    <reaction evidence="6">
        <text>Endonucleolytic cleavage of RNA, removing 5'-extranucleotides from tRNA precursor.</text>
        <dbReference type="EC" id="3.1.26.5"/>
    </reaction>
</comment>
<comment type="similarity">
    <text evidence="6">Belongs to the RnpA family.</text>
</comment>
<dbReference type="OrthoDB" id="9810867at2"/>
<dbReference type="InterPro" id="IPR020568">
    <property type="entry name" value="Ribosomal_Su5_D2-typ_SF"/>
</dbReference>
<keyword evidence="2 6" id="KW-0540">Nuclease</keyword>
<dbReference type="STRING" id="1403537.Q428_06685"/>
<dbReference type="Pfam" id="PF00825">
    <property type="entry name" value="Ribonuclease_P"/>
    <property type="match status" value="1"/>
</dbReference>
<dbReference type="GO" id="GO:0000049">
    <property type="term" value="F:tRNA binding"/>
    <property type="evidence" value="ECO:0007669"/>
    <property type="project" value="UniProtKB-UniRule"/>
</dbReference>
<evidence type="ECO:0000256" key="7">
    <source>
        <dbReference type="NCBIfam" id="TIGR00188"/>
    </source>
</evidence>
<dbReference type="HAMAP" id="MF_00227">
    <property type="entry name" value="RNase_P"/>
    <property type="match status" value="1"/>
</dbReference>